<keyword evidence="2" id="KW-1185">Reference proteome</keyword>
<protein>
    <submittedName>
        <fullName evidence="1">Uncharacterized protein</fullName>
    </submittedName>
</protein>
<dbReference type="EMBL" id="DF843160">
    <property type="protein sequence ID" value="GAT47139.1"/>
    <property type="molecule type" value="Genomic_DNA"/>
</dbReference>
<organism evidence="1 2">
    <name type="scientific">Mycena chlorophos</name>
    <name type="common">Agaric fungus</name>
    <name type="synonym">Agaricus chlorophos</name>
    <dbReference type="NCBI Taxonomy" id="658473"/>
    <lineage>
        <taxon>Eukaryota</taxon>
        <taxon>Fungi</taxon>
        <taxon>Dikarya</taxon>
        <taxon>Basidiomycota</taxon>
        <taxon>Agaricomycotina</taxon>
        <taxon>Agaricomycetes</taxon>
        <taxon>Agaricomycetidae</taxon>
        <taxon>Agaricales</taxon>
        <taxon>Marasmiineae</taxon>
        <taxon>Mycenaceae</taxon>
        <taxon>Mycena</taxon>
    </lineage>
</organism>
<sequence>MFYEGMLQNVQRRRGCTRTSTVRACTGRADVRLSESQPGGDLEQWDMIIQPHQEVHILDNARALNKVHSCPFLTAVDLFTSAPAPIFPFPALQGEEMCWTAFIVAECGFEACFEDAEQEELTGTGV</sequence>
<evidence type="ECO:0000313" key="1">
    <source>
        <dbReference type="EMBL" id="GAT47139.1"/>
    </source>
</evidence>
<evidence type="ECO:0000313" key="2">
    <source>
        <dbReference type="Proteomes" id="UP000815677"/>
    </source>
</evidence>
<name>A0ABQ0L9J1_MYCCL</name>
<accession>A0ABQ0L9J1</accession>
<dbReference type="Proteomes" id="UP000815677">
    <property type="component" value="Unassembled WGS sequence"/>
</dbReference>
<reference evidence="1" key="1">
    <citation type="submission" date="2014-09" db="EMBL/GenBank/DDBJ databases">
        <title>Genome sequence of the luminous mushroom Mycena chlorophos for searching fungal bioluminescence genes.</title>
        <authorList>
            <person name="Tanaka Y."/>
            <person name="Kasuga D."/>
            <person name="Oba Y."/>
            <person name="Hase S."/>
            <person name="Sato K."/>
            <person name="Oba Y."/>
            <person name="Sakakibara Y."/>
        </authorList>
    </citation>
    <scope>NUCLEOTIDE SEQUENCE</scope>
</reference>
<proteinExistence type="predicted"/>
<gene>
    <name evidence="1" type="ORF">MCHLO_04619</name>
</gene>